<feature type="transmembrane region" description="Helical" evidence="1">
    <location>
        <begin position="223"/>
        <end position="245"/>
    </location>
</feature>
<feature type="transmembrane region" description="Helical" evidence="1">
    <location>
        <begin position="109"/>
        <end position="135"/>
    </location>
</feature>
<dbReference type="EMBL" id="DVJN01000217">
    <property type="protein sequence ID" value="HIS93601.1"/>
    <property type="molecule type" value="Genomic_DNA"/>
</dbReference>
<keyword evidence="1" id="KW-1133">Transmembrane helix</keyword>
<feature type="transmembrane region" description="Helical" evidence="1">
    <location>
        <begin position="87"/>
        <end position="103"/>
    </location>
</feature>
<evidence type="ECO:0000313" key="3">
    <source>
        <dbReference type="Proteomes" id="UP000824140"/>
    </source>
</evidence>
<organism evidence="2 3">
    <name type="scientific">Candidatus Alectryocaccomicrobium excrementavium</name>
    <dbReference type="NCBI Taxonomy" id="2840668"/>
    <lineage>
        <taxon>Bacteria</taxon>
        <taxon>Bacillati</taxon>
        <taxon>Bacillota</taxon>
        <taxon>Clostridia</taxon>
        <taxon>Candidatus Alectryocaccomicrobium</taxon>
    </lineage>
</organism>
<gene>
    <name evidence="2" type="ORF">IAA84_11335</name>
</gene>
<feature type="transmembrane region" description="Helical" evidence="1">
    <location>
        <begin position="18"/>
        <end position="36"/>
    </location>
</feature>
<evidence type="ECO:0000256" key="1">
    <source>
        <dbReference type="SAM" id="Phobius"/>
    </source>
</evidence>
<dbReference type="InterPro" id="IPR036259">
    <property type="entry name" value="MFS_trans_sf"/>
</dbReference>
<feature type="transmembrane region" description="Helical" evidence="1">
    <location>
        <begin position="257"/>
        <end position="278"/>
    </location>
</feature>
<dbReference type="Proteomes" id="UP000824140">
    <property type="component" value="Unassembled WGS sequence"/>
</dbReference>
<name>A0A9D1G1V1_9FIRM</name>
<feature type="transmembrane region" description="Helical" evidence="1">
    <location>
        <begin position="147"/>
        <end position="170"/>
    </location>
</feature>
<feature type="transmembrane region" description="Helical" evidence="1">
    <location>
        <begin position="56"/>
        <end position="75"/>
    </location>
</feature>
<keyword evidence="1" id="KW-0472">Membrane</keyword>
<evidence type="ECO:0008006" key="4">
    <source>
        <dbReference type="Google" id="ProtNLM"/>
    </source>
</evidence>
<dbReference type="AlphaFoldDB" id="A0A9D1G1V1"/>
<feature type="transmembrane region" description="Helical" evidence="1">
    <location>
        <begin position="176"/>
        <end position="197"/>
    </location>
</feature>
<reference evidence="2" key="1">
    <citation type="submission" date="2020-10" db="EMBL/GenBank/DDBJ databases">
        <authorList>
            <person name="Gilroy R."/>
        </authorList>
    </citation>
    <scope>NUCLEOTIDE SEQUENCE</scope>
    <source>
        <strain evidence="2">13766</strain>
    </source>
</reference>
<evidence type="ECO:0000313" key="2">
    <source>
        <dbReference type="EMBL" id="HIS93601.1"/>
    </source>
</evidence>
<feature type="transmembrane region" description="Helical" evidence="1">
    <location>
        <begin position="290"/>
        <end position="307"/>
    </location>
</feature>
<comment type="caution">
    <text evidence="2">The sequence shown here is derived from an EMBL/GenBank/DDBJ whole genome shotgun (WGS) entry which is preliminary data.</text>
</comment>
<dbReference type="Gene3D" id="1.20.1250.20">
    <property type="entry name" value="MFS general substrate transporter like domains"/>
    <property type="match status" value="1"/>
</dbReference>
<dbReference type="SUPFAM" id="SSF103473">
    <property type="entry name" value="MFS general substrate transporter"/>
    <property type="match status" value="1"/>
</dbReference>
<feature type="transmembrane region" description="Helical" evidence="1">
    <location>
        <begin position="313"/>
        <end position="336"/>
    </location>
</feature>
<protein>
    <recommendedName>
        <fullName evidence="4">MFS transporter</fullName>
    </recommendedName>
</protein>
<sequence>MKNTRAASRADGNRLSPAFYPFLAMISCFSMVQLVHNTFLSTYTLAATGSTQNVQIFNILLAACQPVAMVAAVAMVRRVSALRAQQLGLLLIVLINVYLFVAVDRAAEHIFAVSVVQSTANGFYFTTYACQFVSYTANENRDRASGLANLVTNVLSLLFSLGSSVLFGVYPGGAGYRILFLVAFAVSVAALALSFRLEPLRGEESGRTMYYLYAHRVFWRNRWACASLLVSTLDGMRAGVMAFFLNVLLYSMVDSEALVGVNTLITTLCSIVAFAIYARAVGVHRRYRSAQWSIFAMLLATLGLMAWMDPVSIMAYSAINAFMLPFYSTPLLNVYWTVLEKLPELEKCRAETHAAREVYYGLGRVAGVVLTMLLPATGVGAAMALLCLMGAQYLGLYLSRGVMRDLDQIPL</sequence>
<reference evidence="2" key="2">
    <citation type="journal article" date="2021" name="PeerJ">
        <title>Extensive microbial diversity within the chicken gut microbiome revealed by metagenomics and culture.</title>
        <authorList>
            <person name="Gilroy R."/>
            <person name="Ravi A."/>
            <person name="Getino M."/>
            <person name="Pursley I."/>
            <person name="Horton D.L."/>
            <person name="Alikhan N.F."/>
            <person name="Baker D."/>
            <person name="Gharbi K."/>
            <person name="Hall N."/>
            <person name="Watson M."/>
            <person name="Adriaenssens E.M."/>
            <person name="Foster-Nyarko E."/>
            <person name="Jarju S."/>
            <person name="Secka A."/>
            <person name="Antonio M."/>
            <person name="Oren A."/>
            <person name="Chaudhuri R.R."/>
            <person name="La Ragione R."/>
            <person name="Hildebrand F."/>
            <person name="Pallen M.J."/>
        </authorList>
    </citation>
    <scope>NUCLEOTIDE SEQUENCE</scope>
    <source>
        <strain evidence="2">13766</strain>
    </source>
</reference>
<proteinExistence type="predicted"/>
<keyword evidence="1" id="KW-0812">Transmembrane</keyword>
<dbReference type="PROSITE" id="PS51257">
    <property type="entry name" value="PROKAR_LIPOPROTEIN"/>
    <property type="match status" value="1"/>
</dbReference>
<accession>A0A9D1G1V1</accession>